<accession>A0A1G7FUP8</accession>
<dbReference type="Gene3D" id="2.30.130.40">
    <property type="entry name" value="LON domain-like"/>
    <property type="match status" value="1"/>
</dbReference>
<proteinExistence type="predicted"/>
<protein>
    <recommendedName>
        <fullName evidence="1">Lon N-terminal domain-containing protein</fullName>
    </recommendedName>
</protein>
<evidence type="ECO:0000259" key="1">
    <source>
        <dbReference type="PROSITE" id="PS51787"/>
    </source>
</evidence>
<dbReference type="Pfam" id="PF02190">
    <property type="entry name" value="LON_substr_bdg"/>
    <property type="match status" value="1"/>
</dbReference>
<gene>
    <name evidence="2" type="ORF">SAMN05421720_11282</name>
</gene>
<dbReference type="InterPro" id="IPR003111">
    <property type="entry name" value="Lon_prtase_N"/>
</dbReference>
<dbReference type="SUPFAM" id="SSF88697">
    <property type="entry name" value="PUA domain-like"/>
    <property type="match status" value="1"/>
</dbReference>
<feature type="domain" description="Lon N-terminal" evidence="1">
    <location>
        <begin position="16"/>
        <end position="210"/>
    </location>
</feature>
<dbReference type="EMBL" id="FNAP01000012">
    <property type="protein sequence ID" value="SDE79599.1"/>
    <property type="molecule type" value="Genomic_DNA"/>
</dbReference>
<name>A0A1G7FUP8_9PROT</name>
<dbReference type="PROSITE" id="PS51787">
    <property type="entry name" value="LON_N"/>
    <property type="match status" value="1"/>
</dbReference>
<reference evidence="2 3" key="1">
    <citation type="submission" date="2016-10" db="EMBL/GenBank/DDBJ databases">
        <authorList>
            <person name="de Groot N.N."/>
        </authorList>
    </citation>
    <scope>NUCLEOTIDE SEQUENCE [LARGE SCALE GENOMIC DNA]</scope>
    <source>
        <strain evidence="2 3">ATCC 700224</strain>
    </source>
</reference>
<dbReference type="PANTHER" id="PTHR46732">
    <property type="entry name" value="ATP-DEPENDENT PROTEASE LA (LON) DOMAIN PROTEIN"/>
    <property type="match status" value="1"/>
</dbReference>
<dbReference type="InterPro" id="IPR046336">
    <property type="entry name" value="Lon_prtase_N_sf"/>
</dbReference>
<dbReference type="RefSeq" id="WP_092787478.1">
    <property type="nucleotide sequence ID" value="NZ_FNAP01000012.1"/>
</dbReference>
<dbReference type="PANTHER" id="PTHR46732:SF8">
    <property type="entry name" value="ATP-DEPENDENT PROTEASE LA (LON) DOMAIN PROTEIN"/>
    <property type="match status" value="1"/>
</dbReference>
<organism evidence="2 3">
    <name type="scientific">Rhodospira trueperi</name>
    <dbReference type="NCBI Taxonomy" id="69960"/>
    <lineage>
        <taxon>Bacteria</taxon>
        <taxon>Pseudomonadati</taxon>
        <taxon>Pseudomonadota</taxon>
        <taxon>Alphaproteobacteria</taxon>
        <taxon>Rhodospirillales</taxon>
        <taxon>Rhodospirillaceae</taxon>
        <taxon>Rhodospira</taxon>
    </lineage>
</organism>
<dbReference type="Proteomes" id="UP000199412">
    <property type="component" value="Unassembled WGS sequence"/>
</dbReference>
<evidence type="ECO:0000313" key="2">
    <source>
        <dbReference type="EMBL" id="SDE79599.1"/>
    </source>
</evidence>
<sequence>MVRAFQPRFDELPETVPIFPLTGVLLLPGGRLPLNIFEPRYLNMVEDALGARRLMAMVQPRQEGSDSTEADPTLYGVACLGRIVSFEESPDGRLLLTLLGLNRFHLGEELPLHRGYRRVRADYSSYARDLDEQGAVTLDRDRLFEVLKPFAANHGLSFNWDIMRDVDTGPLLTSLAMVCPFEPREKQALLEADTPQARADMILTLLEMGAFGTPSGGGVRQ</sequence>
<dbReference type="SMART" id="SM00464">
    <property type="entry name" value="LON"/>
    <property type="match status" value="1"/>
</dbReference>
<dbReference type="STRING" id="69960.SAMN05421720_11282"/>
<evidence type="ECO:0000313" key="3">
    <source>
        <dbReference type="Proteomes" id="UP000199412"/>
    </source>
</evidence>
<dbReference type="InterPro" id="IPR015947">
    <property type="entry name" value="PUA-like_sf"/>
</dbReference>
<keyword evidence="3" id="KW-1185">Reference proteome</keyword>
<dbReference type="OrthoDB" id="9806457at2"/>
<dbReference type="AlphaFoldDB" id="A0A1G7FUP8"/>